<evidence type="ECO:0000256" key="3">
    <source>
        <dbReference type="ARBA" id="ARBA00023002"/>
    </source>
</evidence>
<comment type="caution">
    <text evidence="4">The sequence shown here is derived from an EMBL/GenBank/DDBJ whole genome shotgun (WGS) entry which is preliminary data.</text>
</comment>
<keyword evidence="3" id="KW-0560">Oxidoreductase</keyword>
<keyword evidence="2" id="KW-0274">FAD</keyword>
<dbReference type="Gene3D" id="3.50.50.60">
    <property type="entry name" value="FAD/NAD(P)-binding domain"/>
    <property type="match status" value="1"/>
</dbReference>
<name>A0ABR0ECJ0_ZASCE</name>
<sequence length="586" mass="66298">MEAIDLVIIGCGWDGVAMAKTYHEADPTATIRIIDTADSVGGCWAEERVYPGLNTNNILSSYEFSDFPMDASLVGSQPGAHIPGEGVHRYFCEAVRYFDLERFLLLQTKVETATLRDDDLWQLSLSSISSPTSKSTMIARKLVIATGLTSEPFMPLFEGQESFQGLRIHSKELKPRAEDLSKCQNVVVIGGNKSAWDVCYSVARRGGKAHMVMRPSGGGPSWVWRRRFKWFGWQTSLPRLTAIRIFSLFDPWPFIEKGTIWSSVRDFLHQSTLGLAITSTFWRLLGQHLCRINGYRDHEGTEKLEPWASTYWMGNSLSTLNYPSDWFEFAKSGNIQAHHADVVSLSENSVNLTDGLIEHVDGLVCCTGWNALPPIDFQPPETRELLGIPQKELQSEAMHSQKARTWILDKCPQLGNPSRAVKSVVTEEKAALKERTTPYRLYRYVVPSCEHFLAAKNLAFIGINFSLHTVILAQAQALWITAFFQDKLQHMRGSALDHKQISHDTILQSEYQELRRPKIAGGAGEKFADLVFDSIPYVDLLLRDLGLEASRKGSWWRDLVEPYSLRDYKGLVQEWMRSLKKRGVFE</sequence>
<dbReference type="InterPro" id="IPR050346">
    <property type="entry name" value="FMO-like"/>
</dbReference>
<evidence type="ECO:0000313" key="5">
    <source>
        <dbReference type="Proteomes" id="UP001305779"/>
    </source>
</evidence>
<evidence type="ECO:0000256" key="2">
    <source>
        <dbReference type="ARBA" id="ARBA00022827"/>
    </source>
</evidence>
<dbReference type="Pfam" id="PF13738">
    <property type="entry name" value="Pyr_redox_3"/>
    <property type="match status" value="1"/>
</dbReference>
<proteinExistence type="predicted"/>
<protein>
    <submittedName>
        <fullName evidence="4">Uncharacterized protein</fullName>
    </submittedName>
</protein>
<accession>A0ABR0ECJ0</accession>
<reference evidence="4 5" key="1">
    <citation type="journal article" date="2023" name="G3 (Bethesda)">
        <title>A chromosome-level genome assembly of Zasmidium syzygii isolated from banana leaves.</title>
        <authorList>
            <person name="van Westerhoven A.C."/>
            <person name="Mehrabi R."/>
            <person name="Talebi R."/>
            <person name="Steentjes M.B.F."/>
            <person name="Corcolon B."/>
            <person name="Chong P.A."/>
            <person name="Kema G.H.J."/>
            <person name="Seidl M.F."/>
        </authorList>
    </citation>
    <scope>NUCLEOTIDE SEQUENCE [LARGE SCALE GENOMIC DNA]</scope>
    <source>
        <strain evidence="4 5">P124</strain>
    </source>
</reference>
<keyword evidence="5" id="KW-1185">Reference proteome</keyword>
<dbReference type="InterPro" id="IPR036188">
    <property type="entry name" value="FAD/NAD-bd_sf"/>
</dbReference>
<keyword evidence="1" id="KW-0285">Flavoprotein</keyword>
<evidence type="ECO:0000256" key="1">
    <source>
        <dbReference type="ARBA" id="ARBA00022630"/>
    </source>
</evidence>
<dbReference type="Proteomes" id="UP001305779">
    <property type="component" value="Unassembled WGS sequence"/>
</dbReference>
<dbReference type="SUPFAM" id="SSF51905">
    <property type="entry name" value="FAD/NAD(P)-binding domain"/>
    <property type="match status" value="2"/>
</dbReference>
<evidence type="ECO:0000313" key="4">
    <source>
        <dbReference type="EMBL" id="KAK4499079.1"/>
    </source>
</evidence>
<dbReference type="EMBL" id="JAXOVC010000007">
    <property type="protein sequence ID" value="KAK4499079.1"/>
    <property type="molecule type" value="Genomic_DNA"/>
</dbReference>
<organism evidence="4 5">
    <name type="scientific">Zasmidium cellare</name>
    <name type="common">Wine cellar mold</name>
    <name type="synonym">Racodium cellare</name>
    <dbReference type="NCBI Taxonomy" id="395010"/>
    <lineage>
        <taxon>Eukaryota</taxon>
        <taxon>Fungi</taxon>
        <taxon>Dikarya</taxon>
        <taxon>Ascomycota</taxon>
        <taxon>Pezizomycotina</taxon>
        <taxon>Dothideomycetes</taxon>
        <taxon>Dothideomycetidae</taxon>
        <taxon>Mycosphaerellales</taxon>
        <taxon>Mycosphaerellaceae</taxon>
        <taxon>Zasmidium</taxon>
    </lineage>
</organism>
<gene>
    <name evidence="4" type="ORF">PRZ48_009591</name>
</gene>
<dbReference type="PANTHER" id="PTHR23023">
    <property type="entry name" value="DIMETHYLANILINE MONOOXYGENASE"/>
    <property type="match status" value="1"/>
</dbReference>